<dbReference type="OrthoDB" id="147549at2157"/>
<dbReference type="EMBL" id="CP005290">
    <property type="protein sequence ID" value="AGK60312.1"/>
    <property type="molecule type" value="Genomic_DNA"/>
</dbReference>
<dbReference type="eggNOG" id="arCOG00324">
    <property type="taxonomic scope" value="Archaea"/>
</dbReference>
<feature type="domain" description="Histone deacetylase" evidence="1">
    <location>
        <begin position="191"/>
        <end position="277"/>
    </location>
</feature>
<dbReference type="InterPro" id="IPR023801">
    <property type="entry name" value="His_deacetylse_dom"/>
</dbReference>
<gene>
    <name evidence="2" type="ORF">Asulf_00279</name>
</gene>
<proteinExistence type="predicted"/>
<organism evidence="2 3">
    <name type="scientific">Archaeoglobus sulfaticallidus PM70-1</name>
    <dbReference type="NCBI Taxonomy" id="387631"/>
    <lineage>
        <taxon>Archaea</taxon>
        <taxon>Methanobacteriati</taxon>
        <taxon>Methanobacteriota</taxon>
        <taxon>Archaeoglobi</taxon>
        <taxon>Archaeoglobales</taxon>
        <taxon>Archaeoglobaceae</taxon>
        <taxon>Archaeoglobus</taxon>
    </lineage>
</organism>
<dbReference type="InterPro" id="IPR037138">
    <property type="entry name" value="His_deacetylse_dom_sf"/>
</dbReference>
<dbReference type="PANTHER" id="PTHR10625">
    <property type="entry name" value="HISTONE DEACETYLASE HDAC1-RELATED"/>
    <property type="match status" value="1"/>
</dbReference>
<dbReference type="GeneID" id="15391925"/>
<dbReference type="Pfam" id="PF00850">
    <property type="entry name" value="Hist_deacetyl"/>
    <property type="match status" value="2"/>
</dbReference>
<dbReference type="AlphaFoldDB" id="N0BDI1"/>
<dbReference type="GO" id="GO:0040029">
    <property type="term" value="P:epigenetic regulation of gene expression"/>
    <property type="evidence" value="ECO:0007669"/>
    <property type="project" value="TreeGrafter"/>
</dbReference>
<evidence type="ECO:0000313" key="3">
    <source>
        <dbReference type="Proteomes" id="UP000013307"/>
    </source>
</evidence>
<dbReference type="SUPFAM" id="SSF52768">
    <property type="entry name" value="Arginase/deacetylase"/>
    <property type="match status" value="1"/>
</dbReference>
<protein>
    <submittedName>
        <fullName evidence="2">Deacetylase</fullName>
    </submittedName>
</protein>
<accession>N0BDI1</accession>
<dbReference type="PRINTS" id="PR01270">
    <property type="entry name" value="HDASUPER"/>
</dbReference>
<dbReference type="GO" id="GO:0004407">
    <property type="term" value="F:histone deacetylase activity"/>
    <property type="evidence" value="ECO:0007669"/>
    <property type="project" value="TreeGrafter"/>
</dbReference>
<dbReference type="Gene3D" id="3.40.800.20">
    <property type="entry name" value="Histone deacetylase domain"/>
    <property type="match status" value="1"/>
</dbReference>
<sequence>MTENLTTGIFYHESFSRRSYLTIGTRLKDFPRAFEFLKKKYSNIEIFESEPVSEDLILKVHSLELLEGVKNDTLCSTAWHSAGGVVTATEKVYKSEIRNAFCFIGAGGHHAGRKTFWGFCCFNDVVLAMTNIWEKYGDVRFAIIDTDAHHGDGTRELIEDKEVLHYCICSTDYVSEDGLKIDASYIGLNPDEYPQLVEDFDRKARNFKPDLIFWYFGHDTHEGDYGDIGLTVKEYVKIAEILKNLAEEICNGKLVVVLGGGSSPSIATESCLAVIEELAKNPEMLTET</sequence>
<reference evidence="2 3" key="1">
    <citation type="journal article" date="2013" name="Genome Announc.">
        <title>Complete Genome Sequence of the Thermophilic and Facultatively Chemolithoautotrophic Sulfate Reducer Archaeoglobus sulfaticallidus Strain PM70-1T.</title>
        <authorList>
            <person name="Stokke R."/>
            <person name="Hocking W.P."/>
            <person name="Steinsbu B.O."/>
            <person name="Steen I.H."/>
        </authorList>
    </citation>
    <scope>NUCLEOTIDE SEQUENCE [LARGE SCALE GENOMIC DNA]</scope>
    <source>
        <strain evidence="2">PM70-1</strain>
    </source>
</reference>
<dbReference type="InterPro" id="IPR023696">
    <property type="entry name" value="Ureohydrolase_dom_sf"/>
</dbReference>
<evidence type="ECO:0000259" key="1">
    <source>
        <dbReference type="Pfam" id="PF00850"/>
    </source>
</evidence>
<name>N0BDI1_9EURY</name>
<dbReference type="STRING" id="387631.Asulf_00279"/>
<evidence type="ECO:0000313" key="2">
    <source>
        <dbReference type="EMBL" id="AGK60312.1"/>
    </source>
</evidence>
<dbReference type="InterPro" id="IPR000286">
    <property type="entry name" value="HDACs"/>
</dbReference>
<feature type="domain" description="Histone deacetylase" evidence="1">
    <location>
        <begin position="71"/>
        <end position="166"/>
    </location>
</feature>
<dbReference type="KEGG" id="ast:Asulf_00279"/>
<dbReference type="HOGENOM" id="CLU_007727_8_4_2"/>
<keyword evidence="3" id="KW-1185">Reference proteome</keyword>
<dbReference type="RefSeq" id="WP_015589911.1">
    <property type="nucleotide sequence ID" value="NC_021169.1"/>
</dbReference>
<dbReference type="Proteomes" id="UP000013307">
    <property type="component" value="Chromosome"/>
</dbReference>